<dbReference type="AlphaFoldDB" id="A0A510NV38"/>
<evidence type="ECO:0000313" key="5">
    <source>
        <dbReference type="Proteomes" id="UP000053095"/>
    </source>
</evidence>
<reference evidence="5" key="1">
    <citation type="journal article" date="2015" name="Genome Announc.">
        <title>Draft genome sequence of Talaromyces cellulolyticus strain Y-94, a source of lignocellulosic biomass-degrading enzymes.</title>
        <authorList>
            <person name="Fujii T."/>
            <person name="Koike H."/>
            <person name="Sawayama S."/>
            <person name="Yano S."/>
            <person name="Inoue H."/>
        </authorList>
    </citation>
    <scope>NUCLEOTIDE SEQUENCE [LARGE SCALE GENOMIC DNA]</scope>
    <source>
        <strain evidence="5">Y-94</strain>
    </source>
</reference>
<dbReference type="InterPro" id="IPR029058">
    <property type="entry name" value="AB_hydrolase_fold"/>
</dbReference>
<evidence type="ECO:0000259" key="3">
    <source>
        <dbReference type="Pfam" id="PF02230"/>
    </source>
</evidence>
<feature type="compositionally biased region" description="Polar residues" evidence="2">
    <location>
        <begin position="187"/>
        <end position="199"/>
    </location>
</feature>
<dbReference type="PANTHER" id="PTHR10655">
    <property type="entry name" value="LYSOPHOSPHOLIPASE-RELATED"/>
    <property type="match status" value="1"/>
</dbReference>
<feature type="domain" description="Phospholipase/carboxylesterase/thioesterase" evidence="3">
    <location>
        <begin position="37"/>
        <end position="169"/>
    </location>
</feature>
<organism evidence="4 5">
    <name type="scientific">Talaromyces pinophilus</name>
    <name type="common">Penicillium pinophilum</name>
    <dbReference type="NCBI Taxonomy" id="128442"/>
    <lineage>
        <taxon>Eukaryota</taxon>
        <taxon>Fungi</taxon>
        <taxon>Dikarya</taxon>
        <taxon>Ascomycota</taxon>
        <taxon>Pezizomycotina</taxon>
        <taxon>Eurotiomycetes</taxon>
        <taxon>Eurotiomycetidae</taxon>
        <taxon>Eurotiales</taxon>
        <taxon>Trichocomaceae</taxon>
        <taxon>Talaromyces</taxon>
        <taxon>Talaromyces sect. Talaromyces</taxon>
    </lineage>
</organism>
<accession>A0A510NV38</accession>
<sequence>MAPRIPIADDFPSNVTVVISYPGSHDTTPPPTATTTTTTSSKERAQNILILLHGLGDTATKFASFGRALNLPETVCITVQAPTPLPSSFIDIPGGGYHWGNDVVFNNDNDARTEGALAMDAGFDRARSLLVKDVVTDTLVKKHGYKLRDIMFLGFGQGGMAALDAARELGLHPPVEGEMPVAATMESSTEVPWTPSSASAREGRGKIGDKQYRPSLSGVVSFGAAYPLSASTVAGGGTKDRTPVLLLAGRDDGSSAVTDTALKRTRDVFEFVEIHRWNRRGDGMPKSREDMLPVMQFFARRLKSRKGVPDGAIELA</sequence>
<dbReference type="GO" id="GO:0052689">
    <property type="term" value="F:carboxylic ester hydrolase activity"/>
    <property type="evidence" value="ECO:0007669"/>
    <property type="project" value="TreeGrafter"/>
</dbReference>
<dbReference type="Proteomes" id="UP000053095">
    <property type="component" value="Unassembled WGS sequence"/>
</dbReference>
<proteinExistence type="inferred from homology"/>
<dbReference type="InterPro" id="IPR050565">
    <property type="entry name" value="LYPA1-2/EST-like"/>
</dbReference>
<evidence type="ECO:0000313" key="4">
    <source>
        <dbReference type="EMBL" id="GAM36117.1"/>
    </source>
</evidence>
<dbReference type="Gene3D" id="3.40.50.1820">
    <property type="entry name" value="alpha/beta hydrolase"/>
    <property type="match status" value="1"/>
</dbReference>
<feature type="region of interest" description="Disordered" evidence="2">
    <location>
        <begin position="21"/>
        <end position="40"/>
    </location>
</feature>
<protein>
    <submittedName>
        <fullName evidence="4">Phospholipase/carboxylesterase superfamily protein</fullName>
    </submittedName>
</protein>
<feature type="region of interest" description="Disordered" evidence="2">
    <location>
        <begin position="187"/>
        <end position="208"/>
    </location>
</feature>
<evidence type="ECO:0000256" key="2">
    <source>
        <dbReference type="SAM" id="MobiDB-lite"/>
    </source>
</evidence>
<dbReference type="InterPro" id="IPR003140">
    <property type="entry name" value="PLipase/COase/thioEstase"/>
</dbReference>
<dbReference type="SUPFAM" id="SSF53474">
    <property type="entry name" value="alpha/beta-Hydrolases"/>
    <property type="match status" value="1"/>
</dbReference>
<comment type="similarity">
    <text evidence="1">Belongs to the AB hydrolase superfamily. AB hydrolase 2 family.</text>
</comment>
<dbReference type="GO" id="GO:0005737">
    <property type="term" value="C:cytoplasm"/>
    <property type="evidence" value="ECO:0007669"/>
    <property type="project" value="TreeGrafter"/>
</dbReference>
<dbReference type="EMBL" id="DF933814">
    <property type="protein sequence ID" value="GAM36117.1"/>
    <property type="molecule type" value="Genomic_DNA"/>
</dbReference>
<dbReference type="GO" id="GO:0008474">
    <property type="term" value="F:palmitoyl-(protein) hydrolase activity"/>
    <property type="evidence" value="ECO:0007669"/>
    <property type="project" value="TreeGrafter"/>
</dbReference>
<gene>
    <name evidence="4" type="ORF">TCE0_018r04956</name>
</gene>
<name>A0A510NV38_TALPI</name>
<dbReference type="Pfam" id="PF02230">
    <property type="entry name" value="Abhydrolase_2"/>
    <property type="match status" value="1"/>
</dbReference>
<dbReference type="PANTHER" id="PTHR10655:SF67">
    <property type="entry name" value="PHOSPHOLIPASE_CARBOXYLESTERASE SUPERFAMILY (AFU_ORTHOLOGUE AFUA_5G09340)"/>
    <property type="match status" value="1"/>
</dbReference>
<keyword evidence="5" id="KW-1185">Reference proteome</keyword>
<evidence type="ECO:0000256" key="1">
    <source>
        <dbReference type="ARBA" id="ARBA00006499"/>
    </source>
</evidence>